<dbReference type="GO" id="GO:0009401">
    <property type="term" value="P:phosphoenolpyruvate-dependent sugar phosphotransferase system"/>
    <property type="evidence" value="ECO:0007669"/>
    <property type="project" value="InterPro"/>
</dbReference>
<dbReference type="GO" id="GO:0008982">
    <property type="term" value="F:protein-N(PI)-phosphohistidine-sugar phosphotransferase activity"/>
    <property type="evidence" value="ECO:0007669"/>
    <property type="project" value="InterPro"/>
</dbReference>
<keyword evidence="3" id="KW-1185">Reference proteome</keyword>
<gene>
    <name evidence="2" type="ORF">DK849_00245</name>
</gene>
<dbReference type="Proteomes" id="UP000249865">
    <property type="component" value="Chromosome"/>
</dbReference>
<evidence type="ECO:0000313" key="2">
    <source>
        <dbReference type="EMBL" id="AWX42519.1"/>
    </source>
</evidence>
<evidence type="ECO:0000256" key="1">
    <source>
        <dbReference type="PROSITE-ProRule" id="PRU00421"/>
    </source>
</evidence>
<reference evidence="3" key="1">
    <citation type="submission" date="2018-06" db="EMBL/GenBank/DDBJ databases">
        <title>Complete genome sequences of Mycoplasma anatis, M. anseris and M. cloacale type strains.</title>
        <authorList>
            <person name="Grozner D."/>
            <person name="Forro B."/>
            <person name="Sulyok K.M."/>
            <person name="Marton S."/>
            <person name="Kreizinger Z."/>
            <person name="Banyai K."/>
            <person name="Gyuranecz M."/>
        </authorList>
    </citation>
    <scope>NUCLEOTIDE SEQUENCE [LARGE SCALE GENOMIC DNA]</scope>
    <source>
        <strain evidence="3">NCTC 10199</strain>
    </source>
</reference>
<dbReference type="KEGG" id="mclo:DK849_00245"/>
<name>A0A2Z4LLA0_9BACT</name>
<comment type="caution">
    <text evidence="1">Lacks conserved residue(s) required for the propagation of feature annotation.</text>
</comment>
<proteinExistence type="predicted"/>
<protein>
    <submittedName>
        <fullName evidence="2">PTS glucose transporter subunit IIB</fullName>
    </submittedName>
</protein>
<dbReference type="Gene3D" id="3.30.1360.60">
    <property type="entry name" value="Glucose permease domain IIB"/>
    <property type="match status" value="1"/>
</dbReference>
<keyword evidence="2" id="KW-0813">Transport</keyword>
<evidence type="ECO:0000313" key="3">
    <source>
        <dbReference type="Proteomes" id="UP000249865"/>
    </source>
</evidence>
<accession>A0A2Z4LLA0</accession>
<dbReference type="AlphaFoldDB" id="A0A2Z4LLA0"/>
<dbReference type="PROSITE" id="PS51098">
    <property type="entry name" value="PTS_EIIB_TYPE_1"/>
    <property type="match status" value="1"/>
</dbReference>
<dbReference type="SUPFAM" id="SSF55604">
    <property type="entry name" value="Glucose permease domain IIB"/>
    <property type="match status" value="1"/>
</dbReference>
<keyword evidence="2" id="KW-0762">Sugar transport</keyword>
<dbReference type="InterPro" id="IPR001996">
    <property type="entry name" value="PTS_IIB_1"/>
</dbReference>
<dbReference type="EMBL" id="CP030103">
    <property type="protein sequence ID" value="AWX42519.1"/>
    <property type="molecule type" value="Genomic_DNA"/>
</dbReference>
<sequence>MNKKHKALYIFLIIITLGFILLHWRKYKQQSIKNELSVEEKIPFDMNDFLDYLGGIENINNVSSSHKIVKIEFKQRSAILAKELQELNGISGITFQRASISLVVGNCAKYLEQQLLKEIK</sequence>
<organism evidence="2 3">
    <name type="scientific">Metamycoplasma cloacale</name>
    <dbReference type="NCBI Taxonomy" id="92401"/>
    <lineage>
        <taxon>Bacteria</taxon>
        <taxon>Bacillati</taxon>
        <taxon>Mycoplasmatota</taxon>
        <taxon>Mycoplasmoidales</taxon>
        <taxon>Metamycoplasmataceae</taxon>
        <taxon>Metamycoplasma</taxon>
    </lineage>
</organism>
<dbReference type="OrthoDB" id="400941at2"/>
<dbReference type="InterPro" id="IPR036878">
    <property type="entry name" value="Glu_permease_IIB"/>
</dbReference>
<dbReference type="RefSeq" id="WP_029330554.1">
    <property type="nucleotide sequence ID" value="NZ_CP030103.1"/>
</dbReference>